<dbReference type="Pfam" id="PF10082">
    <property type="entry name" value="BBP2_2"/>
    <property type="match status" value="1"/>
</dbReference>
<keyword evidence="3" id="KW-1185">Reference proteome</keyword>
<protein>
    <recommendedName>
        <fullName evidence="4">Outer membrane protein beta-barrel domain-containing protein</fullName>
    </recommendedName>
</protein>
<keyword evidence="1" id="KW-0732">Signal</keyword>
<accession>A0A1L3ZS27</accession>
<dbReference type="RefSeq" id="WP_072595983.1">
    <property type="nucleotide sequence ID" value="NZ_CP018221.1"/>
</dbReference>
<dbReference type="Proteomes" id="UP000182063">
    <property type="component" value="Chromosome"/>
</dbReference>
<dbReference type="STRING" id="1921510.BSL82_03085"/>
<dbReference type="KEGG" id="sphj:BSL82_03085"/>
<evidence type="ECO:0000313" key="3">
    <source>
        <dbReference type="Proteomes" id="UP000182063"/>
    </source>
</evidence>
<dbReference type="EMBL" id="CP018221">
    <property type="protein sequence ID" value="API58410.1"/>
    <property type="molecule type" value="Genomic_DNA"/>
</dbReference>
<feature type="chain" id="PRO_5013381041" description="Outer membrane protein beta-barrel domain-containing protein" evidence="1">
    <location>
        <begin position="31"/>
        <end position="417"/>
    </location>
</feature>
<name>A0A1L3ZS27_9SPHN</name>
<evidence type="ECO:0008006" key="4">
    <source>
        <dbReference type="Google" id="ProtNLM"/>
    </source>
</evidence>
<dbReference type="SUPFAM" id="SSF56935">
    <property type="entry name" value="Porins"/>
    <property type="match status" value="1"/>
</dbReference>
<evidence type="ECO:0000313" key="2">
    <source>
        <dbReference type="EMBL" id="API58410.1"/>
    </source>
</evidence>
<dbReference type="AlphaFoldDB" id="A0A1L3ZS27"/>
<evidence type="ECO:0000256" key="1">
    <source>
        <dbReference type="SAM" id="SignalP"/>
    </source>
</evidence>
<gene>
    <name evidence="2" type="ORF">BSL82_03085</name>
</gene>
<sequence length="417" mass="45997">MVMRFSRTGRPAVISVSLLALFLPLGAASAQEVDRGTSALDLPRPGYEPRRMRFGTTTIAPELRVQSVYESNVFATSANEDDDIIVSIAPRIDATSEFGDVRLKSDIHADHREYTDNGRESRTTFGLGTKGDYGLNRAHRLTFGARFDRDVESRADPEATRNPNLPPRKIDMLSGELGYSYKLNRIGIGAQGGVQRQNYLAPDESDRDLTTWRGSVRVSAQLAAGRDVFLLGFVNRRDHRLSVDRSGLDRDATTLGFLTGAGLDIGTKWRGEIGIGLFRTNSDDPTLRSFSGFAANGKITWSPDERTAITADVFRGDVATVQSGAGGRIDTRIGLRLDQEIRHNLLMSVRGGVRRTSYRGGAADQRETTASVGGEVEYLMNRHISIFVNANYAQRYARIDLEDFKRTGAGVGLRLRY</sequence>
<organism evidence="2 3">
    <name type="scientific">Tardibacter chloracetimidivorans</name>
    <dbReference type="NCBI Taxonomy" id="1921510"/>
    <lineage>
        <taxon>Bacteria</taxon>
        <taxon>Pseudomonadati</taxon>
        <taxon>Pseudomonadota</taxon>
        <taxon>Alphaproteobacteria</taxon>
        <taxon>Sphingomonadales</taxon>
        <taxon>Sphingomonadaceae</taxon>
        <taxon>Tardibacter</taxon>
    </lineage>
</organism>
<proteinExistence type="predicted"/>
<reference evidence="3" key="1">
    <citation type="submission" date="2016-11" db="EMBL/GenBank/DDBJ databases">
        <title>Complete Genome Sequence of alachlor-degrading Sphingomonas sp. strain JJ-A5.</title>
        <authorList>
            <person name="Lee H."/>
            <person name="Ka J.-O."/>
        </authorList>
    </citation>
    <scope>NUCLEOTIDE SEQUENCE [LARGE SCALE GENOMIC DNA]</scope>
    <source>
        <strain evidence="3">JJ-A5</strain>
    </source>
</reference>
<feature type="signal peptide" evidence="1">
    <location>
        <begin position="1"/>
        <end position="30"/>
    </location>
</feature>
<dbReference type="InterPro" id="IPR018759">
    <property type="entry name" value="BBP2_2"/>
</dbReference>